<name>A0A6V8KBS0_9ACTN</name>
<evidence type="ECO:0000313" key="2">
    <source>
        <dbReference type="Proteomes" id="UP000482800"/>
    </source>
</evidence>
<protein>
    <submittedName>
        <fullName evidence="1">Uncharacterized protein</fullName>
    </submittedName>
</protein>
<dbReference type="SUPFAM" id="SSF52540">
    <property type="entry name" value="P-loop containing nucleoside triphosphate hydrolases"/>
    <property type="match status" value="1"/>
</dbReference>
<dbReference type="Gene3D" id="3.40.50.300">
    <property type="entry name" value="P-loop containing nucleotide triphosphate hydrolases"/>
    <property type="match status" value="1"/>
</dbReference>
<proteinExistence type="predicted"/>
<evidence type="ECO:0000313" key="1">
    <source>
        <dbReference type="EMBL" id="GFJ79589.1"/>
    </source>
</evidence>
<organism evidence="1 2">
    <name type="scientific">Phytohabitans houttuyneae</name>
    <dbReference type="NCBI Taxonomy" id="1076126"/>
    <lineage>
        <taxon>Bacteria</taxon>
        <taxon>Bacillati</taxon>
        <taxon>Actinomycetota</taxon>
        <taxon>Actinomycetes</taxon>
        <taxon>Micromonosporales</taxon>
        <taxon>Micromonosporaceae</taxon>
    </lineage>
</organism>
<gene>
    <name evidence="1" type="ORF">Phou_037690</name>
</gene>
<reference evidence="1 2" key="2">
    <citation type="submission" date="2020-03" db="EMBL/GenBank/DDBJ databases">
        <authorList>
            <person name="Ichikawa N."/>
            <person name="Kimura A."/>
            <person name="Kitahashi Y."/>
            <person name="Uohara A."/>
        </authorList>
    </citation>
    <scope>NUCLEOTIDE SEQUENCE [LARGE SCALE GENOMIC DNA]</scope>
    <source>
        <strain evidence="1 2">NBRC 108639</strain>
    </source>
</reference>
<dbReference type="EMBL" id="BLPF01000001">
    <property type="protein sequence ID" value="GFJ79589.1"/>
    <property type="molecule type" value="Genomic_DNA"/>
</dbReference>
<dbReference type="InterPro" id="IPR027417">
    <property type="entry name" value="P-loop_NTPase"/>
</dbReference>
<comment type="caution">
    <text evidence="1">The sequence shown here is derived from an EMBL/GenBank/DDBJ whole genome shotgun (WGS) entry which is preliminary data.</text>
</comment>
<keyword evidence="2" id="KW-1185">Reference proteome</keyword>
<sequence>MVCGASGVGKSTVARLLAARYGVPLAEADDLVTGIKAVTTAEQQPVLHYWDTHPEAAGWEPEKIADLHLAVAEALRPAFRAVIADHVEGPAPVLLEGDYLVPDLVGGFGGAVRAVVVSEPVADQVVANYRAREPGSGVPRGRALISALVERRLAERAADAGVPVVAARPWADAVDRIDRALRAGNQLDNPI</sequence>
<dbReference type="AlphaFoldDB" id="A0A6V8KBS0"/>
<reference evidence="1 2" key="1">
    <citation type="submission" date="2020-03" db="EMBL/GenBank/DDBJ databases">
        <title>Whole genome shotgun sequence of Phytohabitans houttuyneae NBRC 108639.</title>
        <authorList>
            <person name="Komaki H."/>
            <person name="Tamura T."/>
        </authorList>
    </citation>
    <scope>NUCLEOTIDE SEQUENCE [LARGE SCALE GENOMIC DNA]</scope>
    <source>
        <strain evidence="1 2">NBRC 108639</strain>
    </source>
</reference>
<dbReference type="Proteomes" id="UP000482800">
    <property type="component" value="Unassembled WGS sequence"/>
</dbReference>
<accession>A0A6V8KBS0</accession>